<comment type="caution">
    <text evidence="2">The sequence shown here is derived from an EMBL/GenBank/DDBJ whole genome shotgun (WGS) entry which is preliminary data.</text>
</comment>
<sequence>MCGCLSSKVEKDSSAHCGDRRYHYCERWHRNCTARSHRFAADTGAGGDTDYIVHDNYDSGRRDSGNDGSSCDSFIGDSGGNRQRLSLGSSRR</sequence>
<reference evidence="2 3" key="1">
    <citation type="submission" date="2023-01" db="EMBL/GenBank/DDBJ databases">
        <authorList>
            <person name="Whitehead M."/>
        </authorList>
    </citation>
    <scope>NUCLEOTIDE SEQUENCE [LARGE SCALE GENOMIC DNA]</scope>
</reference>
<dbReference type="AlphaFoldDB" id="A0AAV0XGV6"/>
<organism evidence="2 3">
    <name type="scientific">Macrosiphum euphorbiae</name>
    <name type="common">potato aphid</name>
    <dbReference type="NCBI Taxonomy" id="13131"/>
    <lineage>
        <taxon>Eukaryota</taxon>
        <taxon>Metazoa</taxon>
        <taxon>Ecdysozoa</taxon>
        <taxon>Arthropoda</taxon>
        <taxon>Hexapoda</taxon>
        <taxon>Insecta</taxon>
        <taxon>Pterygota</taxon>
        <taxon>Neoptera</taxon>
        <taxon>Paraneoptera</taxon>
        <taxon>Hemiptera</taxon>
        <taxon>Sternorrhyncha</taxon>
        <taxon>Aphidomorpha</taxon>
        <taxon>Aphidoidea</taxon>
        <taxon>Aphididae</taxon>
        <taxon>Macrosiphini</taxon>
        <taxon>Macrosiphum</taxon>
    </lineage>
</organism>
<evidence type="ECO:0000256" key="1">
    <source>
        <dbReference type="SAM" id="MobiDB-lite"/>
    </source>
</evidence>
<feature type="region of interest" description="Disordered" evidence="1">
    <location>
        <begin position="57"/>
        <end position="92"/>
    </location>
</feature>
<protein>
    <submittedName>
        <fullName evidence="2">Uncharacterized protein</fullName>
    </submittedName>
</protein>
<name>A0AAV0XGV6_9HEMI</name>
<feature type="compositionally biased region" description="Polar residues" evidence="1">
    <location>
        <begin position="80"/>
        <end position="92"/>
    </location>
</feature>
<proteinExistence type="predicted"/>
<dbReference type="EMBL" id="CARXXK010000004">
    <property type="protein sequence ID" value="CAI6367037.1"/>
    <property type="molecule type" value="Genomic_DNA"/>
</dbReference>
<gene>
    <name evidence="2" type="ORF">MEUPH1_LOCUS21556</name>
</gene>
<dbReference type="Proteomes" id="UP001160148">
    <property type="component" value="Unassembled WGS sequence"/>
</dbReference>
<evidence type="ECO:0000313" key="2">
    <source>
        <dbReference type="EMBL" id="CAI6367037.1"/>
    </source>
</evidence>
<keyword evidence="3" id="KW-1185">Reference proteome</keyword>
<evidence type="ECO:0000313" key="3">
    <source>
        <dbReference type="Proteomes" id="UP001160148"/>
    </source>
</evidence>
<accession>A0AAV0XGV6</accession>